<organism evidence="4 5">
    <name type="scientific">Ornithorhynchus anatinus</name>
    <name type="common">Duckbill platypus</name>
    <dbReference type="NCBI Taxonomy" id="9258"/>
    <lineage>
        <taxon>Eukaryota</taxon>
        <taxon>Metazoa</taxon>
        <taxon>Chordata</taxon>
        <taxon>Craniata</taxon>
        <taxon>Vertebrata</taxon>
        <taxon>Euteleostomi</taxon>
        <taxon>Mammalia</taxon>
        <taxon>Monotremata</taxon>
        <taxon>Ornithorhynchidae</taxon>
        <taxon>Ornithorhynchus</taxon>
    </lineage>
</organism>
<dbReference type="Proteomes" id="UP000002279">
    <property type="component" value="Unplaced"/>
</dbReference>
<keyword evidence="2" id="KW-0732">Signal</keyword>
<keyword evidence="5" id="KW-1185">Reference proteome</keyword>
<dbReference type="GO" id="GO:0050528">
    <property type="term" value="F:acyloxyacyl hydrolase activity"/>
    <property type="evidence" value="ECO:0000318"/>
    <property type="project" value="GO_Central"/>
</dbReference>
<dbReference type="Bgee" id="ENSOANG00000042679">
    <property type="expression patterns" value="Expressed in ovary and 6 other cell types or tissues"/>
</dbReference>
<dbReference type="GO" id="GO:0009104">
    <property type="term" value="P:lipopolysaccharide catabolic process"/>
    <property type="evidence" value="ECO:0000318"/>
    <property type="project" value="GO_Central"/>
</dbReference>
<evidence type="ECO:0000313" key="4">
    <source>
        <dbReference type="Ensembl" id="ENSOANP00000050340.1"/>
    </source>
</evidence>
<dbReference type="PANTHER" id="PTHR15010:SF0">
    <property type="entry name" value="ACYLOXYACYL HYDROLASE"/>
    <property type="match status" value="1"/>
</dbReference>
<dbReference type="GeneTree" id="ENSGT00390000008427"/>
<feature type="signal peptide" evidence="2">
    <location>
        <begin position="1"/>
        <end position="23"/>
    </location>
</feature>
<dbReference type="FunCoup" id="A0A6I8PC91">
    <property type="interactions" value="70"/>
</dbReference>
<dbReference type="GO" id="GO:0006631">
    <property type="term" value="P:fatty acid metabolic process"/>
    <property type="evidence" value="ECO:0007669"/>
    <property type="project" value="Ensembl"/>
</dbReference>
<dbReference type="InterPro" id="IPR048593">
    <property type="entry name" value="AOAH_Saposin_N"/>
</dbReference>
<dbReference type="GO" id="GO:0005509">
    <property type="term" value="F:calcium ion binding"/>
    <property type="evidence" value="ECO:0000318"/>
    <property type="project" value="GO_Central"/>
</dbReference>
<proteinExistence type="predicted"/>
<dbReference type="SMART" id="SM00741">
    <property type="entry name" value="SapB"/>
    <property type="match status" value="1"/>
</dbReference>
<dbReference type="PROSITE" id="PS50015">
    <property type="entry name" value="SAP_B"/>
    <property type="match status" value="1"/>
</dbReference>
<dbReference type="GO" id="GO:0050728">
    <property type="term" value="P:negative regulation of inflammatory response"/>
    <property type="evidence" value="ECO:0000318"/>
    <property type="project" value="GO_Central"/>
</dbReference>
<dbReference type="Gene3D" id="3.40.50.1110">
    <property type="entry name" value="SGNH hydrolase"/>
    <property type="match status" value="1"/>
</dbReference>
<evidence type="ECO:0000256" key="1">
    <source>
        <dbReference type="ARBA" id="ARBA00023157"/>
    </source>
</evidence>
<evidence type="ECO:0000313" key="5">
    <source>
        <dbReference type="Proteomes" id="UP000002279"/>
    </source>
</evidence>
<feature type="chain" id="PRO_5026310563" evidence="2">
    <location>
        <begin position="24"/>
        <end position="574"/>
    </location>
</feature>
<dbReference type="Pfam" id="PF20825">
    <property type="entry name" value="Saposin"/>
    <property type="match status" value="1"/>
</dbReference>
<dbReference type="KEGG" id="oaa:103167871"/>
<accession>A0A6I8PC91</accession>
<dbReference type="SUPFAM" id="SSF47862">
    <property type="entry name" value="Saposin"/>
    <property type="match status" value="1"/>
</dbReference>
<evidence type="ECO:0000256" key="2">
    <source>
        <dbReference type="SAM" id="SignalP"/>
    </source>
</evidence>
<gene>
    <name evidence="4" type="primary">AOAH</name>
</gene>
<dbReference type="RefSeq" id="XP_028904760.1">
    <property type="nucleotide sequence ID" value="XM_029048927.2"/>
</dbReference>
<dbReference type="InParanoid" id="A0A6I8PC91"/>
<dbReference type="CTD" id="313"/>
<dbReference type="InterPro" id="IPR011001">
    <property type="entry name" value="Saposin-like"/>
</dbReference>
<reference evidence="4" key="2">
    <citation type="submission" date="2025-09" db="UniProtKB">
        <authorList>
            <consortium name="Ensembl"/>
        </authorList>
    </citation>
    <scope>IDENTIFICATION</scope>
    <source>
        <strain evidence="4">Glennie</strain>
    </source>
</reference>
<dbReference type="GeneID" id="103167871"/>
<name>A0A6I8PC91_ORNAN</name>
<keyword evidence="1" id="KW-1015">Disulfide bond</keyword>
<sequence>MQRSPSVLSATALLLFPLLSVAPVPPGETQAALRLSKAHTCLGCVLVVSVIEQLAQVHNCTVMAAMERLCGYLPEKLFLKSSCYVMADIFGPDLIRLLSTRVNADVVCHAIKLCPHDAGNPLCHLYPPPEEGLEKALKKAETIVENSQTLKRLGTPANICSIPPLAKLCQEIEKVINNHLPLEDLDEDKYSVFPTLRGYHWRGKDCNDREKAVYPGRRSVNWDVLQDSNCNGIWGVDPRDGTPYEKTFCHGSGARGIILLGDSAGAHFHIPPEWLTATQMSSKSFSNLPTAMTNELDWPQLSGMTGFLNSTQGNENSVYLRLRQRNRCNHRDYQSISKNGASSENLLRFIKSLSRQQLLDHPALVIYSMIGNDVCNGKADTTAYMTSPSAMRSHVLEALRILDSRLPQGSHVVLSGLVDGRFLWDHLHDRLHPLGQLNKDVTYKQFYTFLSCLQVNPCEGWMSTNETLRNFTSERAAQLSRVLREVAAHEAFASFRLFYVNYPLQEMAEEWKKRGGKPWQLIEPVDGFHPSEVALALHAEFFWTALLRRWPQALGKVNPFNDRIEKLFGDQGGH</sequence>
<dbReference type="OrthoDB" id="14839at2759"/>
<feature type="domain" description="Saposin B-type" evidence="3">
    <location>
        <begin position="37"/>
        <end position="118"/>
    </location>
</feature>
<dbReference type="OMA" id="PFCHLYP"/>
<evidence type="ECO:0000259" key="3">
    <source>
        <dbReference type="PROSITE" id="PS50015"/>
    </source>
</evidence>
<dbReference type="InterPro" id="IPR036514">
    <property type="entry name" value="SGNH_hydro_sf"/>
</dbReference>
<dbReference type="Ensembl" id="ENSOANT00000054675.1">
    <property type="protein sequence ID" value="ENSOANP00000050340.1"/>
    <property type="gene ID" value="ENSOANG00000042679.1"/>
</dbReference>
<dbReference type="SUPFAM" id="SSF52266">
    <property type="entry name" value="SGNH hydrolase"/>
    <property type="match status" value="1"/>
</dbReference>
<dbReference type="Pfam" id="PF00657">
    <property type="entry name" value="Lipase_GDSL"/>
    <property type="match status" value="1"/>
</dbReference>
<dbReference type="Gene3D" id="1.10.225.10">
    <property type="entry name" value="Saposin-like"/>
    <property type="match status" value="1"/>
</dbReference>
<dbReference type="CDD" id="cd01826">
    <property type="entry name" value="acyloxyacyl_hydrolase_like"/>
    <property type="match status" value="1"/>
</dbReference>
<reference evidence="4" key="1">
    <citation type="submission" date="2025-08" db="UniProtKB">
        <authorList>
            <consortium name="Ensembl"/>
        </authorList>
    </citation>
    <scope>IDENTIFICATION</scope>
    <source>
        <strain evidence="4">Glennie</strain>
    </source>
</reference>
<dbReference type="InterPro" id="IPR001087">
    <property type="entry name" value="GDSL"/>
</dbReference>
<dbReference type="InterPro" id="IPR039676">
    <property type="entry name" value="AOAH"/>
</dbReference>
<dbReference type="InterPro" id="IPR008139">
    <property type="entry name" value="SaposinB_dom"/>
</dbReference>
<dbReference type="AlphaFoldDB" id="A0A6I8PC91"/>
<protein>
    <submittedName>
        <fullName evidence="4">Acyloxyacyl hydrolase</fullName>
    </submittedName>
</protein>
<dbReference type="PANTHER" id="PTHR15010">
    <property type="entry name" value="ACYLOXYACYL HYDROLASE"/>
    <property type="match status" value="1"/>
</dbReference>